<accession>A0A4C1XBB0</accession>
<reference evidence="2 3" key="1">
    <citation type="journal article" date="2019" name="Commun. Biol.">
        <title>The bagworm genome reveals a unique fibroin gene that provides high tensile strength.</title>
        <authorList>
            <person name="Kono N."/>
            <person name="Nakamura H."/>
            <person name="Ohtoshi R."/>
            <person name="Tomita M."/>
            <person name="Numata K."/>
            <person name="Arakawa K."/>
        </authorList>
    </citation>
    <scope>NUCLEOTIDE SEQUENCE [LARGE SCALE GENOMIC DNA]</scope>
</reference>
<protein>
    <submittedName>
        <fullName evidence="2">Uncharacterized protein</fullName>
    </submittedName>
</protein>
<evidence type="ECO:0000313" key="3">
    <source>
        <dbReference type="Proteomes" id="UP000299102"/>
    </source>
</evidence>
<organism evidence="2 3">
    <name type="scientific">Eumeta variegata</name>
    <name type="common">Bagworm moth</name>
    <name type="synonym">Eumeta japonica</name>
    <dbReference type="NCBI Taxonomy" id="151549"/>
    <lineage>
        <taxon>Eukaryota</taxon>
        <taxon>Metazoa</taxon>
        <taxon>Ecdysozoa</taxon>
        <taxon>Arthropoda</taxon>
        <taxon>Hexapoda</taxon>
        <taxon>Insecta</taxon>
        <taxon>Pterygota</taxon>
        <taxon>Neoptera</taxon>
        <taxon>Endopterygota</taxon>
        <taxon>Lepidoptera</taxon>
        <taxon>Glossata</taxon>
        <taxon>Ditrysia</taxon>
        <taxon>Tineoidea</taxon>
        <taxon>Psychidae</taxon>
        <taxon>Oiketicinae</taxon>
        <taxon>Eumeta</taxon>
    </lineage>
</organism>
<feature type="region of interest" description="Disordered" evidence="1">
    <location>
        <begin position="108"/>
        <end position="141"/>
    </location>
</feature>
<sequence>MARNKNSAEKKEGSGSAIPAHYIIAANSERAAVAQKLSTLHSNLEVPRSIPMTVVQFTDEFFNLNEIIPAPCLEVHVKPPVPDAVTASTTMSLSVRNEKIVKIEDRSVIASPAPCPPSPPLPSQPPASPLPLPPQYSLPQS</sequence>
<dbReference type="AlphaFoldDB" id="A0A4C1XBB0"/>
<dbReference type="EMBL" id="BGZK01000793">
    <property type="protein sequence ID" value="GBP60678.1"/>
    <property type="molecule type" value="Genomic_DNA"/>
</dbReference>
<proteinExistence type="predicted"/>
<gene>
    <name evidence="2" type="ORF">EVAR_55748_1</name>
</gene>
<comment type="caution">
    <text evidence="2">The sequence shown here is derived from an EMBL/GenBank/DDBJ whole genome shotgun (WGS) entry which is preliminary data.</text>
</comment>
<evidence type="ECO:0000313" key="2">
    <source>
        <dbReference type="EMBL" id="GBP60678.1"/>
    </source>
</evidence>
<dbReference type="Proteomes" id="UP000299102">
    <property type="component" value="Unassembled WGS sequence"/>
</dbReference>
<feature type="compositionally biased region" description="Pro residues" evidence="1">
    <location>
        <begin position="113"/>
        <end position="141"/>
    </location>
</feature>
<evidence type="ECO:0000256" key="1">
    <source>
        <dbReference type="SAM" id="MobiDB-lite"/>
    </source>
</evidence>
<name>A0A4C1XBB0_EUMVA</name>
<keyword evidence="3" id="KW-1185">Reference proteome</keyword>